<evidence type="ECO:0000313" key="3">
    <source>
        <dbReference type="Proteomes" id="UP001596152"/>
    </source>
</evidence>
<keyword evidence="3" id="KW-1185">Reference proteome</keyword>
<dbReference type="PANTHER" id="PTHR38011:SF12">
    <property type="entry name" value="BIFUNCTIONAL DEAMINASE-REDUCTASE DOMAIN PROTEIN"/>
    <property type="match status" value="1"/>
</dbReference>
<evidence type="ECO:0000259" key="1">
    <source>
        <dbReference type="Pfam" id="PF01872"/>
    </source>
</evidence>
<sequence length="197" mass="21643">MAGRVGAHMTISLDGFGAGPDQTLETPLGVGGENLHRWMFQDGANNAEEMQAICDYSAFIMGRNMFGPIRGEWTGDWRGWWDENPPYHAPVFVLTHYAREPLVMEGGTTFHFITEGYDAALQAARAAVGDGDIAVCGGVSTTRHYLNAGVIDDLHLQMAPIVLGAGERLWDGLTAELEPVSARQTRFATHLHYRVKR</sequence>
<evidence type="ECO:0000313" key="2">
    <source>
        <dbReference type="EMBL" id="MFC5343798.1"/>
    </source>
</evidence>
<organism evidence="2 3">
    <name type="scientific">Brevundimonas staleyi</name>
    <dbReference type="NCBI Taxonomy" id="74326"/>
    <lineage>
        <taxon>Bacteria</taxon>
        <taxon>Pseudomonadati</taxon>
        <taxon>Pseudomonadota</taxon>
        <taxon>Alphaproteobacteria</taxon>
        <taxon>Caulobacterales</taxon>
        <taxon>Caulobacteraceae</taxon>
        <taxon>Brevundimonas</taxon>
    </lineage>
</organism>
<dbReference type="SUPFAM" id="SSF53597">
    <property type="entry name" value="Dihydrofolate reductase-like"/>
    <property type="match status" value="1"/>
</dbReference>
<gene>
    <name evidence="2" type="ORF">ACFPIE_07740</name>
</gene>
<reference evidence="3" key="1">
    <citation type="journal article" date="2019" name="Int. J. Syst. Evol. Microbiol.">
        <title>The Global Catalogue of Microorganisms (GCM) 10K type strain sequencing project: providing services to taxonomists for standard genome sequencing and annotation.</title>
        <authorList>
            <consortium name="The Broad Institute Genomics Platform"/>
            <consortium name="The Broad Institute Genome Sequencing Center for Infectious Disease"/>
            <person name="Wu L."/>
            <person name="Ma J."/>
        </authorList>
    </citation>
    <scope>NUCLEOTIDE SEQUENCE [LARGE SCALE GENOMIC DNA]</scope>
    <source>
        <strain evidence="3">JCM 12125</strain>
    </source>
</reference>
<proteinExistence type="predicted"/>
<dbReference type="Pfam" id="PF01872">
    <property type="entry name" value="RibD_C"/>
    <property type="match status" value="1"/>
</dbReference>
<dbReference type="PANTHER" id="PTHR38011">
    <property type="entry name" value="DIHYDROFOLATE REDUCTASE FAMILY PROTEIN (AFU_ORTHOLOGUE AFUA_8G06820)"/>
    <property type="match status" value="1"/>
</dbReference>
<dbReference type="RefSeq" id="WP_374036015.1">
    <property type="nucleotide sequence ID" value="NZ_CP169082.1"/>
</dbReference>
<accession>A0ABW0FS67</accession>
<protein>
    <submittedName>
        <fullName evidence="2">Dihydrofolate reductase family protein</fullName>
    </submittedName>
</protein>
<dbReference type="Proteomes" id="UP001596152">
    <property type="component" value="Unassembled WGS sequence"/>
</dbReference>
<dbReference type="InterPro" id="IPR002734">
    <property type="entry name" value="RibDG_C"/>
</dbReference>
<name>A0ABW0FS67_9CAUL</name>
<dbReference type="EMBL" id="JBHSLF010000014">
    <property type="protein sequence ID" value="MFC5343798.1"/>
    <property type="molecule type" value="Genomic_DNA"/>
</dbReference>
<dbReference type="InterPro" id="IPR024072">
    <property type="entry name" value="DHFR-like_dom_sf"/>
</dbReference>
<feature type="domain" description="Bacterial bifunctional deaminase-reductase C-terminal" evidence="1">
    <location>
        <begin position="7"/>
        <end position="181"/>
    </location>
</feature>
<dbReference type="InterPro" id="IPR050765">
    <property type="entry name" value="Riboflavin_Biosynth_HTPR"/>
</dbReference>
<dbReference type="Gene3D" id="3.40.430.10">
    <property type="entry name" value="Dihydrofolate Reductase, subunit A"/>
    <property type="match status" value="1"/>
</dbReference>
<comment type="caution">
    <text evidence="2">The sequence shown here is derived from an EMBL/GenBank/DDBJ whole genome shotgun (WGS) entry which is preliminary data.</text>
</comment>